<feature type="compositionally biased region" description="Basic and acidic residues" evidence="1">
    <location>
        <begin position="63"/>
        <end position="76"/>
    </location>
</feature>
<dbReference type="AlphaFoldDB" id="A0A4U8Z166"/>
<accession>A0A4U8Z166</accession>
<reference evidence="2 3" key="1">
    <citation type="submission" date="2019-03" db="EMBL/GenBank/DDBJ databases">
        <authorList>
            <person name="Kox A.R. M."/>
        </authorList>
    </citation>
    <scope>NUCLEOTIDE SEQUENCE [LARGE SCALE GENOMIC DNA]</scope>
    <source>
        <strain evidence="2">MTUNDRAET4 annotated genome</strain>
    </source>
</reference>
<organism evidence="2 3">
    <name type="scientific">Methylocella tundrae</name>
    <dbReference type="NCBI Taxonomy" id="227605"/>
    <lineage>
        <taxon>Bacteria</taxon>
        <taxon>Pseudomonadati</taxon>
        <taxon>Pseudomonadota</taxon>
        <taxon>Alphaproteobacteria</taxon>
        <taxon>Hyphomicrobiales</taxon>
        <taxon>Beijerinckiaceae</taxon>
        <taxon>Methylocella</taxon>
    </lineage>
</organism>
<sequence length="92" mass="10335">MRLNQAHLSNGPTPKPFSSQAARVARFGGRLVKAALYEVSAAAVQGRRFLRWRRSKNNGRPPVKRERPLSQMQSDDREVQAAFAKNSRFALA</sequence>
<evidence type="ECO:0000313" key="2">
    <source>
        <dbReference type="EMBL" id="VFU09021.1"/>
    </source>
</evidence>
<protein>
    <recommendedName>
        <fullName evidence="4">Transposase</fullName>
    </recommendedName>
</protein>
<evidence type="ECO:0000256" key="1">
    <source>
        <dbReference type="SAM" id="MobiDB-lite"/>
    </source>
</evidence>
<feature type="region of interest" description="Disordered" evidence="1">
    <location>
        <begin position="1"/>
        <end position="20"/>
    </location>
</feature>
<dbReference type="KEGG" id="mtun:MTUNDRAET4_2128"/>
<feature type="region of interest" description="Disordered" evidence="1">
    <location>
        <begin position="53"/>
        <end position="76"/>
    </location>
</feature>
<dbReference type="Proteomes" id="UP000294360">
    <property type="component" value="Chromosome"/>
</dbReference>
<dbReference type="EMBL" id="LR536450">
    <property type="protein sequence ID" value="VFU09021.1"/>
    <property type="molecule type" value="Genomic_DNA"/>
</dbReference>
<evidence type="ECO:0008006" key="4">
    <source>
        <dbReference type="Google" id="ProtNLM"/>
    </source>
</evidence>
<name>A0A4U8Z166_METTU</name>
<evidence type="ECO:0000313" key="3">
    <source>
        <dbReference type="Proteomes" id="UP000294360"/>
    </source>
</evidence>
<proteinExistence type="predicted"/>
<gene>
    <name evidence="2" type="ORF">MTUNDRAET4_2128</name>
</gene>